<evidence type="ECO:0000313" key="2">
    <source>
        <dbReference type="EMBL" id="NYE84112.1"/>
    </source>
</evidence>
<evidence type="ECO:0000256" key="1">
    <source>
        <dbReference type="SAM" id="MobiDB-lite"/>
    </source>
</evidence>
<dbReference type="Proteomes" id="UP000542125">
    <property type="component" value="Unassembled WGS sequence"/>
</dbReference>
<reference evidence="2 3" key="1">
    <citation type="submission" date="2020-07" db="EMBL/GenBank/DDBJ databases">
        <title>Genomic Encyclopedia of Type Strains, Phase IV (KMG-V): Genome sequencing to study the core and pangenomes of soil and plant-associated prokaryotes.</title>
        <authorList>
            <person name="Whitman W."/>
        </authorList>
    </citation>
    <scope>NUCLEOTIDE SEQUENCE [LARGE SCALE GENOMIC DNA]</scope>
    <source>
        <strain evidence="2 3">SAS40</strain>
    </source>
</reference>
<comment type="caution">
    <text evidence="2">The sequence shown here is derived from an EMBL/GenBank/DDBJ whole genome shotgun (WGS) entry which is preliminary data.</text>
</comment>
<dbReference type="EMBL" id="JACBYR010000001">
    <property type="protein sequence ID" value="NYE84112.1"/>
    <property type="molecule type" value="Genomic_DNA"/>
</dbReference>
<accession>A0A7Y9IW09</accession>
<organism evidence="2 3">
    <name type="scientific">Pigmentiphaga litoralis</name>
    <dbReference type="NCBI Taxonomy" id="516702"/>
    <lineage>
        <taxon>Bacteria</taxon>
        <taxon>Pseudomonadati</taxon>
        <taxon>Pseudomonadota</taxon>
        <taxon>Betaproteobacteria</taxon>
        <taxon>Burkholderiales</taxon>
        <taxon>Alcaligenaceae</taxon>
        <taxon>Pigmentiphaga</taxon>
    </lineage>
</organism>
<feature type="region of interest" description="Disordered" evidence="1">
    <location>
        <begin position="1"/>
        <end position="93"/>
    </location>
</feature>
<dbReference type="AlphaFoldDB" id="A0A7Y9IW09"/>
<evidence type="ECO:0000313" key="3">
    <source>
        <dbReference type="Proteomes" id="UP000542125"/>
    </source>
</evidence>
<protein>
    <submittedName>
        <fullName evidence="2">Uncharacterized protein</fullName>
    </submittedName>
</protein>
<sequence length="93" mass="10120">MTKETKDPHNPHRSYDNPTETVDQQDAFPESKGTTGGRPGSQQPDSEKATQYNGSTEADPREDSPDLFSPQDDSPSVLKEKDGGLIKSSGRTL</sequence>
<gene>
    <name evidence="2" type="ORF">FHW18_003383</name>
</gene>
<keyword evidence="3" id="KW-1185">Reference proteome</keyword>
<feature type="compositionally biased region" description="Basic and acidic residues" evidence="1">
    <location>
        <begin position="1"/>
        <end position="15"/>
    </location>
</feature>
<dbReference type="RefSeq" id="WP_179587842.1">
    <property type="nucleotide sequence ID" value="NZ_JACBYR010000001.1"/>
</dbReference>
<name>A0A7Y9IW09_9BURK</name>
<feature type="compositionally biased region" description="Polar residues" evidence="1">
    <location>
        <begin position="40"/>
        <end position="56"/>
    </location>
</feature>
<proteinExistence type="predicted"/>